<accession>A0A0A1ZB28</accession>
<sequence>MLPSTAPIAISTEKDAVVVVENEPASKSLSLASRPSTRLFVTASSSAGAKSLIVISFAVADKGASKPNVAGATSKLLKSFINFLTRKKLKENHQKYNLK</sequence>
<comment type="caution">
    <text evidence="1">The sequence shown here is derived from an EMBL/GenBank/DDBJ whole genome shotgun (WGS) entry which is preliminary data.</text>
</comment>
<gene>
    <name evidence="1" type="ORF">EU91_1397</name>
</gene>
<protein>
    <submittedName>
        <fullName evidence="1">Uncharacterized protein</fullName>
    </submittedName>
</protein>
<dbReference type="Proteomes" id="UP000030598">
    <property type="component" value="Unassembled WGS sequence"/>
</dbReference>
<reference evidence="2" key="1">
    <citation type="journal article" date="2014" name="Sci. Data">
        <title>Genomes of diverse isolates of the marine cyanobacterium Prochlorococcus.</title>
        <authorList>
            <person name="Biller S."/>
            <person name="Berube P."/>
            <person name="Thompson J."/>
            <person name="Kelly L."/>
            <person name="Roggensack S."/>
            <person name="Awad L."/>
            <person name="Roache-Johnson K."/>
            <person name="Ding H."/>
            <person name="Giovannoni S.J."/>
            <person name="Moore L.R."/>
            <person name="Chisholm S.W."/>
        </authorList>
    </citation>
    <scope>NUCLEOTIDE SEQUENCE [LARGE SCALE GENOMIC DNA]</scope>
    <source>
        <strain evidence="2">GP2</strain>
    </source>
</reference>
<dbReference type="AlphaFoldDB" id="A0A0A1ZB28"/>
<proteinExistence type="predicted"/>
<name>A0A0A1ZB28_PROMR</name>
<organism evidence="1 2">
    <name type="scientific">Prochlorococcus marinus str. GP2</name>
    <dbReference type="NCBI Taxonomy" id="59925"/>
    <lineage>
        <taxon>Bacteria</taxon>
        <taxon>Bacillati</taxon>
        <taxon>Cyanobacteriota</taxon>
        <taxon>Cyanophyceae</taxon>
        <taxon>Synechococcales</taxon>
        <taxon>Prochlorococcaceae</taxon>
        <taxon>Prochlorococcus</taxon>
    </lineage>
</organism>
<evidence type="ECO:0000313" key="1">
    <source>
        <dbReference type="EMBL" id="KGF86635.1"/>
    </source>
</evidence>
<dbReference type="EMBL" id="JNAH01000007">
    <property type="protein sequence ID" value="KGF86635.1"/>
    <property type="molecule type" value="Genomic_DNA"/>
</dbReference>
<evidence type="ECO:0000313" key="2">
    <source>
        <dbReference type="Proteomes" id="UP000030598"/>
    </source>
</evidence>